<evidence type="ECO:0000256" key="6">
    <source>
        <dbReference type="SAM" id="Phobius"/>
    </source>
</evidence>
<dbReference type="AlphaFoldDB" id="A0A1Q3BJC4"/>
<feature type="transmembrane region" description="Helical" evidence="6">
    <location>
        <begin position="100"/>
        <end position="120"/>
    </location>
</feature>
<keyword evidence="9" id="KW-1185">Reference proteome</keyword>
<evidence type="ECO:0000256" key="2">
    <source>
        <dbReference type="ARBA" id="ARBA00022448"/>
    </source>
</evidence>
<dbReference type="GO" id="GO:0140359">
    <property type="term" value="F:ABC-type transporter activity"/>
    <property type="evidence" value="ECO:0007669"/>
    <property type="project" value="InterPro"/>
</dbReference>
<dbReference type="EMBL" id="BDDD01000605">
    <property type="protein sequence ID" value="GAV68075.1"/>
    <property type="molecule type" value="Genomic_DNA"/>
</dbReference>
<evidence type="ECO:0000256" key="5">
    <source>
        <dbReference type="ARBA" id="ARBA00023136"/>
    </source>
</evidence>
<evidence type="ECO:0000313" key="9">
    <source>
        <dbReference type="Proteomes" id="UP000187406"/>
    </source>
</evidence>
<keyword evidence="5 6" id="KW-0472">Membrane</keyword>
<name>A0A1Q3BJC4_CEPFO</name>
<dbReference type="GO" id="GO:0005886">
    <property type="term" value="C:plasma membrane"/>
    <property type="evidence" value="ECO:0007669"/>
    <property type="project" value="UniProtKB-ARBA"/>
</dbReference>
<evidence type="ECO:0000256" key="1">
    <source>
        <dbReference type="ARBA" id="ARBA00004141"/>
    </source>
</evidence>
<organism evidence="8 9">
    <name type="scientific">Cephalotus follicularis</name>
    <name type="common">Albany pitcher plant</name>
    <dbReference type="NCBI Taxonomy" id="3775"/>
    <lineage>
        <taxon>Eukaryota</taxon>
        <taxon>Viridiplantae</taxon>
        <taxon>Streptophyta</taxon>
        <taxon>Embryophyta</taxon>
        <taxon>Tracheophyta</taxon>
        <taxon>Spermatophyta</taxon>
        <taxon>Magnoliopsida</taxon>
        <taxon>eudicotyledons</taxon>
        <taxon>Gunneridae</taxon>
        <taxon>Pentapetalae</taxon>
        <taxon>rosids</taxon>
        <taxon>fabids</taxon>
        <taxon>Oxalidales</taxon>
        <taxon>Cephalotaceae</taxon>
        <taxon>Cephalotus</taxon>
    </lineage>
</organism>
<gene>
    <name evidence="8" type="ORF">CFOL_v3_11578</name>
</gene>
<feature type="transmembrane region" description="Helical" evidence="6">
    <location>
        <begin position="177"/>
        <end position="200"/>
    </location>
</feature>
<feature type="domain" description="ABC-2 type transporter transmembrane" evidence="7">
    <location>
        <begin position="1"/>
        <end position="150"/>
    </location>
</feature>
<feature type="transmembrane region" description="Helical" evidence="6">
    <location>
        <begin position="43"/>
        <end position="63"/>
    </location>
</feature>
<evidence type="ECO:0000256" key="3">
    <source>
        <dbReference type="ARBA" id="ARBA00022692"/>
    </source>
</evidence>
<dbReference type="PANTHER" id="PTHR19241">
    <property type="entry name" value="ATP-BINDING CASSETTE TRANSPORTER"/>
    <property type="match status" value="1"/>
</dbReference>
<accession>A0A1Q3BJC4</accession>
<feature type="transmembrane region" description="Helical" evidence="6">
    <location>
        <begin position="132"/>
        <end position="151"/>
    </location>
</feature>
<dbReference type="OrthoDB" id="66620at2759"/>
<reference evidence="9" key="1">
    <citation type="submission" date="2016-04" db="EMBL/GenBank/DDBJ databases">
        <title>Cephalotus genome sequencing.</title>
        <authorList>
            <person name="Fukushima K."/>
            <person name="Hasebe M."/>
            <person name="Fang X."/>
        </authorList>
    </citation>
    <scope>NUCLEOTIDE SEQUENCE [LARGE SCALE GENOMIC DNA]</scope>
    <source>
        <strain evidence="9">cv. St1</strain>
    </source>
</reference>
<keyword evidence="3 6" id="KW-0812">Transmembrane</keyword>
<dbReference type="Proteomes" id="UP000187406">
    <property type="component" value="Unassembled WGS sequence"/>
</dbReference>
<protein>
    <submittedName>
        <fullName evidence="8">ABC2_membrane domain-containing protein</fullName>
    </submittedName>
</protein>
<keyword evidence="4 6" id="KW-1133">Transmembrane helix</keyword>
<sequence length="208" mass="24622">MGFQNAQSVQPVVAVERIVFYRERAAGMYSALPYAFGQVVIELPYILLQTLLYGVIVYAMIGFHWTAIKFFWYLFFMYFTLLCFTFYGMMIVAVTPNQHIAAIVRASFYKMWYLFAGFVVPRPRAPMWWRWYFWANPLYWSLYGLFITQFGDVKDKLDTGETVEDFVRDYFGYRNDFVGITAMMHIAFALLFGFTFAYSIKAFNFQKK</sequence>
<dbReference type="InParanoid" id="A0A1Q3BJC4"/>
<evidence type="ECO:0000256" key="4">
    <source>
        <dbReference type="ARBA" id="ARBA00022989"/>
    </source>
</evidence>
<evidence type="ECO:0000313" key="8">
    <source>
        <dbReference type="EMBL" id="GAV68075.1"/>
    </source>
</evidence>
<comment type="caution">
    <text evidence="8">The sequence shown here is derived from an EMBL/GenBank/DDBJ whole genome shotgun (WGS) entry which is preliminary data.</text>
</comment>
<dbReference type="STRING" id="3775.A0A1Q3BJC4"/>
<dbReference type="InterPro" id="IPR013525">
    <property type="entry name" value="ABC2_TM"/>
</dbReference>
<dbReference type="Pfam" id="PF01061">
    <property type="entry name" value="ABC2_membrane"/>
    <property type="match status" value="1"/>
</dbReference>
<evidence type="ECO:0000259" key="7">
    <source>
        <dbReference type="Pfam" id="PF01061"/>
    </source>
</evidence>
<comment type="subcellular location">
    <subcellularLocation>
        <location evidence="1">Membrane</location>
        <topology evidence="1">Multi-pass membrane protein</topology>
    </subcellularLocation>
</comment>
<keyword evidence="2" id="KW-0813">Transport</keyword>
<proteinExistence type="predicted"/>
<feature type="transmembrane region" description="Helical" evidence="6">
    <location>
        <begin position="70"/>
        <end position="94"/>
    </location>
</feature>